<evidence type="ECO:0000313" key="2">
    <source>
        <dbReference type="Proteomes" id="UP000054485"/>
    </source>
</evidence>
<dbReference type="Proteomes" id="UP000054485">
    <property type="component" value="Unassembled WGS sequence"/>
</dbReference>
<name>A0A0D0BRV0_9AGAM</name>
<evidence type="ECO:0000313" key="1">
    <source>
        <dbReference type="EMBL" id="KIK45763.1"/>
    </source>
</evidence>
<protein>
    <submittedName>
        <fullName evidence="1">Uncharacterized protein</fullName>
    </submittedName>
</protein>
<keyword evidence="2" id="KW-1185">Reference proteome</keyword>
<sequence length="65" mass="7503">MRRYEKLIGACGRANARLYPRPLALYLGWVLVDIRFRLWEISQTLHSEIFLLPIAFPASALNVSD</sequence>
<dbReference type="AlphaFoldDB" id="A0A0D0BRV0"/>
<gene>
    <name evidence="1" type="ORF">CY34DRAFT_801232</name>
</gene>
<dbReference type="EMBL" id="KN835168">
    <property type="protein sequence ID" value="KIK45763.1"/>
    <property type="molecule type" value="Genomic_DNA"/>
</dbReference>
<reference evidence="2" key="2">
    <citation type="submission" date="2015-01" db="EMBL/GenBank/DDBJ databases">
        <title>Evolutionary Origins and Diversification of the Mycorrhizal Mutualists.</title>
        <authorList>
            <consortium name="DOE Joint Genome Institute"/>
            <consortium name="Mycorrhizal Genomics Consortium"/>
            <person name="Kohler A."/>
            <person name="Kuo A."/>
            <person name="Nagy L.G."/>
            <person name="Floudas D."/>
            <person name="Copeland A."/>
            <person name="Barry K.W."/>
            <person name="Cichocki N."/>
            <person name="Veneault-Fourrey C."/>
            <person name="LaButti K."/>
            <person name="Lindquist E.A."/>
            <person name="Lipzen A."/>
            <person name="Lundell T."/>
            <person name="Morin E."/>
            <person name="Murat C."/>
            <person name="Riley R."/>
            <person name="Ohm R."/>
            <person name="Sun H."/>
            <person name="Tunlid A."/>
            <person name="Henrissat B."/>
            <person name="Grigoriev I.V."/>
            <person name="Hibbett D.S."/>
            <person name="Martin F."/>
        </authorList>
    </citation>
    <scope>NUCLEOTIDE SEQUENCE [LARGE SCALE GENOMIC DNA]</scope>
    <source>
        <strain evidence="2">UH-Slu-Lm8-n1</strain>
    </source>
</reference>
<proteinExistence type="predicted"/>
<reference evidence="1 2" key="1">
    <citation type="submission" date="2014-04" db="EMBL/GenBank/DDBJ databases">
        <authorList>
            <consortium name="DOE Joint Genome Institute"/>
            <person name="Kuo A."/>
            <person name="Ruytinx J."/>
            <person name="Rineau F."/>
            <person name="Colpaert J."/>
            <person name="Kohler A."/>
            <person name="Nagy L.G."/>
            <person name="Floudas D."/>
            <person name="Copeland A."/>
            <person name="Barry K.W."/>
            <person name="Cichocki N."/>
            <person name="Veneault-Fourrey C."/>
            <person name="LaButti K."/>
            <person name="Lindquist E.A."/>
            <person name="Lipzen A."/>
            <person name="Lundell T."/>
            <person name="Morin E."/>
            <person name="Murat C."/>
            <person name="Sun H."/>
            <person name="Tunlid A."/>
            <person name="Henrissat B."/>
            <person name="Grigoriev I.V."/>
            <person name="Hibbett D.S."/>
            <person name="Martin F."/>
            <person name="Nordberg H.P."/>
            <person name="Cantor M.N."/>
            <person name="Hua S.X."/>
        </authorList>
    </citation>
    <scope>NUCLEOTIDE SEQUENCE [LARGE SCALE GENOMIC DNA]</scope>
    <source>
        <strain evidence="1 2">UH-Slu-Lm8-n1</strain>
    </source>
</reference>
<accession>A0A0D0BRV0</accession>
<dbReference type="HOGENOM" id="CLU_2851240_0_0_1"/>
<organism evidence="1 2">
    <name type="scientific">Suillus luteus UH-Slu-Lm8-n1</name>
    <dbReference type="NCBI Taxonomy" id="930992"/>
    <lineage>
        <taxon>Eukaryota</taxon>
        <taxon>Fungi</taxon>
        <taxon>Dikarya</taxon>
        <taxon>Basidiomycota</taxon>
        <taxon>Agaricomycotina</taxon>
        <taxon>Agaricomycetes</taxon>
        <taxon>Agaricomycetidae</taxon>
        <taxon>Boletales</taxon>
        <taxon>Suillineae</taxon>
        <taxon>Suillaceae</taxon>
        <taxon>Suillus</taxon>
    </lineage>
</organism>
<dbReference type="InParanoid" id="A0A0D0BRV0"/>